<dbReference type="RefSeq" id="WP_161702135.1">
    <property type="nucleotide sequence ID" value="NZ_JAAAMU010000014.1"/>
</dbReference>
<sequence length="243" mass="26318">MNTHEQRGEISGMPCLAFSAATAPVGQIVLLHGWGSTMDSYAFFASQIAGWGRKVIVPELPWHGERGTLDYWKTETLQTRFWEVVLQGVREVDAIAAELSSESELPVTVIGHSAGGFIAAGVHAGSPHIASSVVINGSCAWIRFEELLRESSGLPPMEPGDRAAMSPHDPMNRILSGPAKPLLLLHGLEDTIVPIGSQQYFADELAKRPGSADFVQFHTFERLNHVITLGMLQRIHAFLGGAS</sequence>
<dbReference type="InterPro" id="IPR000073">
    <property type="entry name" value="AB_hydrolase_1"/>
</dbReference>
<dbReference type="OrthoDB" id="31158at2"/>
<comment type="caution">
    <text evidence="2">The sequence shown here is derived from an EMBL/GenBank/DDBJ whole genome shotgun (WGS) entry which is preliminary data.</text>
</comment>
<organism evidence="2 3">
    <name type="scientific">Paenibacillus sacheonensis</name>
    <dbReference type="NCBI Taxonomy" id="742054"/>
    <lineage>
        <taxon>Bacteria</taxon>
        <taxon>Bacillati</taxon>
        <taxon>Bacillota</taxon>
        <taxon>Bacilli</taxon>
        <taxon>Bacillales</taxon>
        <taxon>Paenibacillaceae</taxon>
        <taxon>Paenibacillus</taxon>
    </lineage>
</organism>
<keyword evidence="3" id="KW-1185">Reference proteome</keyword>
<dbReference type="Proteomes" id="UP000558113">
    <property type="component" value="Unassembled WGS sequence"/>
</dbReference>
<evidence type="ECO:0000313" key="2">
    <source>
        <dbReference type="EMBL" id="NBC71800.1"/>
    </source>
</evidence>
<reference evidence="2 3" key="1">
    <citation type="submission" date="2020-01" db="EMBL/GenBank/DDBJ databases">
        <title>Paenibacillus soybeanensis sp. nov. isolated from the nodules of soybean (Glycine max(L.) Merr).</title>
        <authorList>
            <person name="Wang H."/>
        </authorList>
    </citation>
    <scope>NUCLEOTIDE SEQUENCE [LARGE SCALE GENOMIC DNA]</scope>
    <source>
        <strain evidence="2 3">DSM 23054</strain>
    </source>
</reference>
<dbReference type="InterPro" id="IPR050228">
    <property type="entry name" value="Carboxylesterase_BioH"/>
</dbReference>
<dbReference type="InterPro" id="IPR029058">
    <property type="entry name" value="AB_hydrolase_fold"/>
</dbReference>
<protein>
    <submittedName>
        <fullName evidence="2">Alpha/beta fold hydrolase</fullName>
    </submittedName>
</protein>
<evidence type="ECO:0000259" key="1">
    <source>
        <dbReference type="Pfam" id="PF12697"/>
    </source>
</evidence>
<feature type="domain" description="AB hydrolase-1" evidence="1">
    <location>
        <begin position="28"/>
        <end position="204"/>
    </location>
</feature>
<dbReference type="Gene3D" id="3.40.50.1820">
    <property type="entry name" value="alpha/beta hydrolase"/>
    <property type="match status" value="1"/>
</dbReference>
<keyword evidence="2" id="KW-0378">Hydrolase</keyword>
<dbReference type="GO" id="GO:0016787">
    <property type="term" value="F:hydrolase activity"/>
    <property type="evidence" value="ECO:0007669"/>
    <property type="project" value="UniProtKB-KW"/>
</dbReference>
<dbReference type="SUPFAM" id="SSF53474">
    <property type="entry name" value="alpha/beta-Hydrolases"/>
    <property type="match status" value="1"/>
</dbReference>
<evidence type="ECO:0000313" key="3">
    <source>
        <dbReference type="Proteomes" id="UP000558113"/>
    </source>
</evidence>
<name>A0A7X4YSR0_9BACL</name>
<dbReference type="Pfam" id="PF12697">
    <property type="entry name" value="Abhydrolase_6"/>
    <property type="match status" value="1"/>
</dbReference>
<gene>
    <name evidence="2" type="ORF">GT003_22625</name>
</gene>
<dbReference type="PANTHER" id="PTHR43194">
    <property type="entry name" value="HYDROLASE ALPHA/BETA FOLD FAMILY"/>
    <property type="match status" value="1"/>
</dbReference>
<dbReference type="AlphaFoldDB" id="A0A7X4YSR0"/>
<dbReference type="EMBL" id="JAAAMU010000014">
    <property type="protein sequence ID" value="NBC71800.1"/>
    <property type="molecule type" value="Genomic_DNA"/>
</dbReference>
<dbReference type="PANTHER" id="PTHR43194:SF2">
    <property type="entry name" value="PEROXISOMAL MEMBRANE PROTEIN LPX1"/>
    <property type="match status" value="1"/>
</dbReference>
<accession>A0A7X4YSR0</accession>
<proteinExistence type="predicted"/>